<dbReference type="AlphaFoldDB" id="A0A9P5ML92"/>
<dbReference type="Proteomes" id="UP000759537">
    <property type="component" value="Unassembled WGS sequence"/>
</dbReference>
<organism evidence="2 3">
    <name type="scientific">Russula ochroleuca</name>
    <dbReference type="NCBI Taxonomy" id="152965"/>
    <lineage>
        <taxon>Eukaryota</taxon>
        <taxon>Fungi</taxon>
        <taxon>Dikarya</taxon>
        <taxon>Basidiomycota</taxon>
        <taxon>Agaricomycotina</taxon>
        <taxon>Agaricomycetes</taxon>
        <taxon>Russulales</taxon>
        <taxon>Russulaceae</taxon>
        <taxon>Russula</taxon>
    </lineage>
</organism>
<keyword evidence="1" id="KW-1133">Transmembrane helix</keyword>
<reference evidence="2" key="2">
    <citation type="journal article" date="2020" name="Nat. Commun.">
        <title>Large-scale genome sequencing of mycorrhizal fungi provides insights into the early evolution of symbiotic traits.</title>
        <authorList>
            <person name="Miyauchi S."/>
            <person name="Kiss E."/>
            <person name="Kuo A."/>
            <person name="Drula E."/>
            <person name="Kohler A."/>
            <person name="Sanchez-Garcia M."/>
            <person name="Morin E."/>
            <person name="Andreopoulos B."/>
            <person name="Barry K.W."/>
            <person name="Bonito G."/>
            <person name="Buee M."/>
            <person name="Carver A."/>
            <person name="Chen C."/>
            <person name="Cichocki N."/>
            <person name="Clum A."/>
            <person name="Culley D."/>
            <person name="Crous P.W."/>
            <person name="Fauchery L."/>
            <person name="Girlanda M."/>
            <person name="Hayes R.D."/>
            <person name="Keri Z."/>
            <person name="LaButti K."/>
            <person name="Lipzen A."/>
            <person name="Lombard V."/>
            <person name="Magnuson J."/>
            <person name="Maillard F."/>
            <person name="Murat C."/>
            <person name="Nolan M."/>
            <person name="Ohm R.A."/>
            <person name="Pangilinan J."/>
            <person name="Pereira M.F."/>
            <person name="Perotto S."/>
            <person name="Peter M."/>
            <person name="Pfister S."/>
            <person name="Riley R."/>
            <person name="Sitrit Y."/>
            <person name="Stielow J.B."/>
            <person name="Szollosi G."/>
            <person name="Zifcakova L."/>
            <person name="Stursova M."/>
            <person name="Spatafora J.W."/>
            <person name="Tedersoo L."/>
            <person name="Vaario L.M."/>
            <person name="Yamada A."/>
            <person name="Yan M."/>
            <person name="Wang P."/>
            <person name="Xu J."/>
            <person name="Bruns T."/>
            <person name="Baldrian P."/>
            <person name="Vilgalys R."/>
            <person name="Dunand C."/>
            <person name="Henrissat B."/>
            <person name="Grigoriev I.V."/>
            <person name="Hibbett D."/>
            <person name="Nagy L.G."/>
            <person name="Martin F.M."/>
        </authorList>
    </citation>
    <scope>NUCLEOTIDE SEQUENCE</scope>
    <source>
        <strain evidence="2">Prilba</strain>
    </source>
</reference>
<keyword evidence="1" id="KW-0472">Membrane</keyword>
<evidence type="ECO:0000256" key="1">
    <source>
        <dbReference type="SAM" id="Phobius"/>
    </source>
</evidence>
<keyword evidence="3" id="KW-1185">Reference proteome</keyword>
<gene>
    <name evidence="2" type="ORF">DFH94DRAFT_301675</name>
</gene>
<name>A0A9P5ML92_9AGAM</name>
<evidence type="ECO:0000313" key="3">
    <source>
        <dbReference type="Proteomes" id="UP000759537"/>
    </source>
</evidence>
<evidence type="ECO:0000313" key="2">
    <source>
        <dbReference type="EMBL" id="KAF8467053.1"/>
    </source>
</evidence>
<feature type="transmembrane region" description="Helical" evidence="1">
    <location>
        <begin position="40"/>
        <end position="58"/>
    </location>
</feature>
<protein>
    <submittedName>
        <fullName evidence="2">Uncharacterized protein</fullName>
    </submittedName>
</protein>
<keyword evidence="1" id="KW-0812">Transmembrane</keyword>
<accession>A0A9P5ML92</accession>
<comment type="caution">
    <text evidence="2">The sequence shown here is derived from an EMBL/GenBank/DDBJ whole genome shotgun (WGS) entry which is preliminary data.</text>
</comment>
<dbReference type="EMBL" id="WHVB01000038">
    <property type="protein sequence ID" value="KAF8467053.1"/>
    <property type="molecule type" value="Genomic_DNA"/>
</dbReference>
<proteinExistence type="predicted"/>
<sequence>MRFGMCKTQLYSLPLGFVRRSDMGAATAACGPARESSESSVIGILVIISCLIILLVHLTPRWVFDCKTGTTDTLSTRLKARGKHNERTYYSERPRLYGGFATSLVSLFAESSRVALITLVRKRVL</sequence>
<reference evidence="2" key="1">
    <citation type="submission" date="2019-10" db="EMBL/GenBank/DDBJ databases">
        <authorList>
            <consortium name="DOE Joint Genome Institute"/>
            <person name="Kuo A."/>
            <person name="Miyauchi S."/>
            <person name="Kiss E."/>
            <person name="Drula E."/>
            <person name="Kohler A."/>
            <person name="Sanchez-Garcia M."/>
            <person name="Andreopoulos B."/>
            <person name="Barry K.W."/>
            <person name="Bonito G."/>
            <person name="Buee M."/>
            <person name="Carver A."/>
            <person name="Chen C."/>
            <person name="Cichocki N."/>
            <person name="Clum A."/>
            <person name="Culley D."/>
            <person name="Crous P.W."/>
            <person name="Fauchery L."/>
            <person name="Girlanda M."/>
            <person name="Hayes R."/>
            <person name="Keri Z."/>
            <person name="LaButti K."/>
            <person name="Lipzen A."/>
            <person name="Lombard V."/>
            <person name="Magnuson J."/>
            <person name="Maillard F."/>
            <person name="Morin E."/>
            <person name="Murat C."/>
            <person name="Nolan M."/>
            <person name="Ohm R."/>
            <person name="Pangilinan J."/>
            <person name="Pereira M."/>
            <person name="Perotto S."/>
            <person name="Peter M."/>
            <person name="Riley R."/>
            <person name="Sitrit Y."/>
            <person name="Stielow B."/>
            <person name="Szollosi G."/>
            <person name="Zifcakova L."/>
            <person name="Stursova M."/>
            <person name="Spatafora J.W."/>
            <person name="Tedersoo L."/>
            <person name="Vaario L.-M."/>
            <person name="Yamada A."/>
            <person name="Yan M."/>
            <person name="Wang P."/>
            <person name="Xu J."/>
            <person name="Bruns T."/>
            <person name="Baldrian P."/>
            <person name="Vilgalys R."/>
            <person name="Henrissat B."/>
            <person name="Grigoriev I.V."/>
            <person name="Hibbett D."/>
            <person name="Nagy L.G."/>
            <person name="Martin F.M."/>
        </authorList>
    </citation>
    <scope>NUCLEOTIDE SEQUENCE</scope>
    <source>
        <strain evidence="2">Prilba</strain>
    </source>
</reference>